<evidence type="ECO:0000313" key="2">
    <source>
        <dbReference type="EMBL" id="RFU70621.1"/>
    </source>
</evidence>
<evidence type="ECO:0000256" key="1">
    <source>
        <dbReference type="SAM" id="Phobius"/>
    </source>
</evidence>
<dbReference type="AlphaFoldDB" id="A0A372LQZ2"/>
<keyword evidence="1" id="KW-0812">Transmembrane</keyword>
<dbReference type="Proteomes" id="UP000264541">
    <property type="component" value="Unassembled WGS sequence"/>
</dbReference>
<keyword evidence="1" id="KW-0472">Membrane</keyword>
<evidence type="ECO:0000313" key="3">
    <source>
        <dbReference type="Proteomes" id="UP000264541"/>
    </source>
</evidence>
<proteinExistence type="predicted"/>
<accession>A0A372LQZ2</accession>
<reference evidence="2 3" key="1">
    <citation type="submission" date="2018-08" db="EMBL/GenBank/DDBJ databases">
        <title>Bacillus chawlae sp. nov., Bacillus glennii sp. nov., and Bacillus saganii sp. nov. Isolated from the Vehicle Assembly Building at Kennedy Space Center where the Viking Spacecraft were Assembled.</title>
        <authorList>
            <person name="Seuylemezian A."/>
            <person name="Vaishampayan P."/>
        </authorList>
    </citation>
    <scope>NUCLEOTIDE SEQUENCE [LARGE SCALE GENOMIC DNA]</scope>
    <source>
        <strain evidence="2 3">V47-23a</strain>
    </source>
</reference>
<protein>
    <submittedName>
        <fullName evidence="2">Uncharacterized protein</fullName>
    </submittedName>
</protein>
<keyword evidence="3" id="KW-1185">Reference proteome</keyword>
<feature type="transmembrane region" description="Helical" evidence="1">
    <location>
        <begin position="32"/>
        <end position="49"/>
    </location>
</feature>
<organism evidence="2 3">
    <name type="scientific">Peribacillus saganii</name>
    <dbReference type="NCBI Taxonomy" id="2303992"/>
    <lineage>
        <taxon>Bacteria</taxon>
        <taxon>Bacillati</taxon>
        <taxon>Bacillota</taxon>
        <taxon>Bacilli</taxon>
        <taxon>Bacillales</taxon>
        <taxon>Bacillaceae</taxon>
        <taxon>Peribacillus</taxon>
    </lineage>
</organism>
<gene>
    <name evidence="2" type="ORF">D0469_05665</name>
</gene>
<name>A0A372LQZ2_9BACI</name>
<dbReference type="EMBL" id="QVTE01000014">
    <property type="protein sequence ID" value="RFU70621.1"/>
    <property type="molecule type" value="Genomic_DNA"/>
</dbReference>
<sequence length="75" mass="8789">MNSKYSVSAMVMVDVIQHLYLDSYYLVYRNDFMFGFIFIFSLIILTLKIKAPRIVQLTLPIMVFLPKPDGYGFLQ</sequence>
<comment type="caution">
    <text evidence="2">The sequence shown here is derived from an EMBL/GenBank/DDBJ whole genome shotgun (WGS) entry which is preliminary data.</text>
</comment>
<keyword evidence="1" id="KW-1133">Transmembrane helix</keyword>